<evidence type="ECO:0000256" key="6">
    <source>
        <dbReference type="PROSITE-ProRule" id="PRU00169"/>
    </source>
</evidence>
<comment type="catalytic activity">
    <reaction evidence="1">
        <text>ATP + protein L-histidine = ADP + protein N-phospho-L-histidine.</text>
        <dbReference type="EC" id="2.7.13.3"/>
    </reaction>
</comment>
<evidence type="ECO:0000256" key="5">
    <source>
        <dbReference type="ARBA" id="ARBA00022777"/>
    </source>
</evidence>
<protein>
    <recommendedName>
        <fullName evidence="2">histidine kinase</fullName>
        <ecNumber evidence="2">2.7.13.3</ecNumber>
    </recommendedName>
</protein>
<dbReference type="InterPro" id="IPR001789">
    <property type="entry name" value="Sig_transdc_resp-reg_receiver"/>
</dbReference>
<accession>A0A8J2VAI2</accession>
<dbReference type="GO" id="GO:0004673">
    <property type="term" value="F:protein histidine kinase activity"/>
    <property type="evidence" value="ECO:0007669"/>
    <property type="project" value="UniProtKB-EC"/>
</dbReference>
<dbReference type="RefSeq" id="WP_188441220.1">
    <property type="nucleotide sequence ID" value="NZ_BMGK01000005.1"/>
</dbReference>
<dbReference type="CDD" id="cd00156">
    <property type="entry name" value="REC"/>
    <property type="match status" value="1"/>
</dbReference>
<dbReference type="AlphaFoldDB" id="A0A8J2VAI2"/>
<gene>
    <name evidence="10" type="ORF">GCM10011312_15380</name>
</gene>
<dbReference type="EC" id="2.7.13.3" evidence="2"/>
<dbReference type="SMART" id="SM00387">
    <property type="entry name" value="HATPase_c"/>
    <property type="match status" value="1"/>
</dbReference>
<dbReference type="InterPro" id="IPR052162">
    <property type="entry name" value="Sensor_kinase/Photoreceptor"/>
</dbReference>
<dbReference type="PANTHER" id="PTHR43304">
    <property type="entry name" value="PHYTOCHROME-LIKE PROTEIN CPH1"/>
    <property type="match status" value="1"/>
</dbReference>
<keyword evidence="5" id="KW-0418">Kinase</keyword>
<proteinExistence type="predicted"/>
<dbReference type="SUPFAM" id="SSF55874">
    <property type="entry name" value="ATPase domain of HSP90 chaperone/DNA topoisomerase II/histidine kinase"/>
    <property type="match status" value="1"/>
</dbReference>
<comment type="caution">
    <text evidence="6">Lacks conserved residue(s) required for the propagation of feature annotation.</text>
</comment>
<dbReference type="PANTHER" id="PTHR43304:SF1">
    <property type="entry name" value="PAC DOMAIN-CONTAINING PROTEIN"/>
    <property type="match status" value="1"/>
</dbReference>
<dbReference type="CDD" id="cd00130">
    <property type="entry name" value="PAS"/>
    <property type="match status" value="1"/>
</dbReference>
<dbReference type="Gene3D" id="3.40.50.2300">
    <property type="match status" value="1"/>
</dbReference>
<dbReference type="Pfam" id="PF02518">
    <property type="entry name" value="HATPase_c"/>
    <property type="match status" value="1"/>
</dbReference>
<dbReference type="SUPFAM" id="SSF52172">
    <property type="entry name" value="CheY-like"/>
    <property type="match status" value="1"/>
</dbReference>
<dbReference type="PROSITE" id="PS50109">
    <property type="entry name" value="HIS_KIN"/>
    <property type="match status" value="1"/>
</dbReference>
<evidence type="ECO:0000313" key="11">
    <source>
        <dbReference type="Proteomes" id="UP000652231"/>
    </source>
</evidence>
<dbReference type="InterPro" id="IPR013655">
    <property type="entry name" value="PAS_fold_3"/>
</dbReference>
<organism evidence="10 11">
    <name type="scientific">Planktosalinus lacus</name>
    <dbReference type="NCBI Taxonomy" id="1526573"/>
    <lineage>
        <taxon>Bacteria</taxon>
        <taxon>Pseudomonadati</taxon>
        <taxon>Bacteroidota</taxon>
        <taxon>Flavobacteriia</taxon>
        <taxon>Flavobacteriales</taxon>
        <taxon>Flavobacteriaceae</taxon>
        <taxon>Planktosalinus</taxon>
    </lineage>
</organism>
<dbReference type="Pfam" id="PF00072">
    <property type="entry name" value="Response_reg"/>
    <property type="match status" value="1"/>
</dbReference>
<evidence type="ECO:0000259" key="8">
    <source>
        <dbReference type="PROSITE" id="PS50110"/>
    </source>
</evidence>
<dbReference type="NCBIfam" id="TIGR00229">
    <property type="entry name" value="sensory_box"/>
    <property type="match status" value="1"/>
</dbReference>
<reference evidence="10" key="2">
    <citation type="submission" date="2020-09" db="EMBL/GenBank/DDBJ databases">
        <authorList>
            <person name="Sun Q."/>
            <person name="Zhou Y."/>
        </authorList>
    </citation>
    <scope>NUCLEOTIDE SEQUENCE</scope>
    <source>
        <strain evidence="10">CGMCC 1.12924</strain>
    </source>
</reference>
<dbReference type="Proteomes" id="UP000652231">
    <property type="component" value="Unassembled WGS sequence"/>
</dbReference>
<dbReference type="InterPro" id="IPR011006">
    <property type="entry name" value="CheY-like_superfamily"/>
</dbReference>
<reference evidence="10" key="1">
    <citation type="journal article" date="2014" name="Int. J. Syst. Evol. Microbiol.">
        <title>Complete genome sequence of Corynebacterium casei LMG S-19264T (=DSM 44701T), isolated from a smear-ripened cheese.</title>
        <authorList>
            <consortium name="US DOE Joint Genome Institute (JGI-PGF)"/>
            <person name="Walter F."/>
            <person name="Albersmeier A."/>
            <person name="Kalinowski J."/>
            <person name="Ruckert C."/>
        </authorList>
    </citation>
    <scope>NUCLEOTIDE SEQUENCE</scope>
    <source>
        <strain evidence="10">CGMCC 1.12924</strain>
    </source>
</reference>
<evidence type="ECO:0000256" key="2">
    <source>
        <dbReference type="ARBA" id="ARBA00012438"/>
    </source>
</evidence>
<evidence type="ECO:0000259" key="9">
    <source>
        <dbReference type="PROSITE" id="PS50112"/>
    </source>
</evidence>
<keyword evidence="11" id="KW-1185">Reference proteome</keyword>
<sequence length="514" mass="59453">MHNLQSQIENTTCEIKYKIQEKNIKVLVLDEESIIPEIKEVVQVLHGYNFIFYNTTCGNEFKELIKKNKPNLIISELHLNEVEGKEQLDYCRMVYPEIPFIIFSSHTCNKSALDFLELGATDFLTKDNSSALPATIYKALRQSLEKLQIKEAKQQRWEDAQRFKGLIEYSHDPVITYDYDGTITYASPAIERVLGYKVEEFVGTNVIEHIHPDDLPIRENAYKMLLESEMNFETINEERLLHKNGHFIWAKAVISDARLIPGIEGFMTNFRDITVAKNKTRDLNNTIEILTSQNNRLLNFSYIVSHNLRSHTSNIQSIINYLDITDDPKEQLEMIQHLKEVSEALNETMINLNEVVSIQSGENLKIESLSLRKYALISLKTLKSKLHAINGKVHFDIDKNLNINFNKSYLESILHNLFYNAIKYSHPERMLNLEISTFEEEDFVVLKVKDNGLGLDIKKYKNKLFGMYNTFHSNKNAKGLGLFMSKNQIEAMKGKIEVEGGIDKGCTFKIYFKK</sequence>
<evidence type="ECO:0000256" key="1">
    <source>
        <dbReference type="ARBA" id="ARBA00000085"/>
    </source>
</evidence>
<dbReference type="InterPro" id="IPR003594">
    <property type="entry name" value="HATPase_dom"/>
</dbReference>
<keyword evidence="3" id="KW-0597">Phosphoprotein</keyword>
<dbReference type="Pfam" id="PF08447">
    <property type="entry name" value="PAS_3"/>
    <property type="match status" value="1"/>
</dbReference>
<dbReference type="InterPro" id="IPR005467">
    <property type="entry name" value="His_kinase_dom"/>
</dbReference>
<name>A0A8J2VAI2_9FLAO</name>
<dbReference type="GO" id="GO:0000160">
    <property type="term" value="P:phosphorelay signal transduction system"/>
    <property type="evidence" value="ECO:0007669"/>
    <property type="project" value="InterPro"/>
</dbReference>
<comment type="caution">
    <text evidence="10">The sequence shown here is derived from an EMBL/GenBank/DDBJ whole genome shotgun (WGS) entry which is preliminary data.</text>
</comment>
<dbReference type="Gene3D" id="3.30.450.20">
    <property type="entry name" value="PAS domain"/>
    <property type="match status" value="1"/>
</dbReference>
<dbReference type="Gene3D" id="3.30.565.10">
    <property type="entry name" value="Histidine kinase-like ATPase, C-terminal domain"/>
    <property type="match status" value="1"/>
</dbReference>
<dbReference type="InterPro" id="IPR035965">
    <property type="entry name" value="PAS-like_dom_sf"/>
</dbReference>
<dbReference type="PROSITE" id="PS50112">
    <property type="entry name" value="PAS"/>
    <property type="match status" value="1"/>
</dbReference>
<feature type="domain" description="Histidine kinase" evidence="7">
    <location>
        <begin position="303"/>
        <end position="514"/>
    </location>
</feature>
<dbReference type="SUPFAM" id="SSF55785">
    <property type="entry name" value="PYP-like sensor domain (PAS domain)"/>
    <property type="match status" value="1"/>
</dbReference>
<dbReference type="EMBL" id="BMGK01000005">
    <property type="protein sequence ID" value="GGD92468.1"/>
    <property type="molecule type" value="Genomic_DNA"/>
</dbReference>
<dbReference type="InterPro" id="IPR036890">
    <property type="entry name" value="HATPase_C_sf"/>
</dbReference>
<keyword evidence="4" id="KW-0808">Transferase</keyword>
<evidence type="ECO:0000313" key="10">
    <source>
        <dbReference type="EMBL" id="GGD92468.1"/>
    </source>
</evidence>
<dbReference type="InterPro" id="IPR000014">
    <property type="entry name" value="PAS"/>
</dbReference>
<evidence type="ECO:0000256" key="3">
    <source>
        <dbReference type="ARBA" id="ARBA00022553"/>
    </source>
</evidence>
<evidence type="ECO:0000259" key="7">
    <source>
        <dbReference type="PROSITE" id="PS50109"/>
    </source>
</evidence>
<feature type="domain" description="Response regulatory" evidence="8">
    <location>
        <begin position="25"/>
        <end position="141"/>
    </location>
</feature>
<dbReference type="SMART" id="SM00091">
    <property type="entry name" value="PAS"/>
    <property type="match status" value="1"/>
</dbReference>
<dbReference type="PROSITE" id="PS50110">
    <property type="entry name" value="RESPONSE_REGULATORY"/>
    <property type="match status" value="1"/>
</dbReference>
<evidence type="ECO:0000256" key="4">
    <source>
        <dbReference type="ARBA" id="ARBA00022679"/>
    </source>
</evidence>
<dbReference type="SMART" id="SM00448">
    <property type="entry name" value="REC"/>
    <property type="match status" value="1"/>
</dbReference>
<feature type="domain" description="PAS" evidence="9">
    <location>
        <begin position="159"/>
        <end position="229"/>
    </location>
</feature>